<dbReference type="CDD" id="cd00243">
    <property type="entry name" value="Lysin-Sp18"/>
    <property type="match status" value="1"/>
</dbReference>
<feature type="chain" id="PRO_5010977517" description="Egg-lysin" evidence="5">
    <location>
        <begin position="23"/>
        <end position="162"/>
    </location>
</feature>
<evidence type="ECO:0000256" key="3">
    <source>
        <dbReference type="ARBA" id="ARBA00023279"/>
    </source>
</evidence>
<dbReference type="AlphaFoldDB" id="Q9GV38"/>
<dbReference type="Gene3D" id="1.20.150.10">
    <property type="entry name" value="Fertilization protein"/>
    <property type="match status" value="1"/>
</dbReference>
<evidence type="ECO:0000313" key="6">
    <source>
        <dbReference type="EMBL" id="AFJ54366.1"/>
    </source>
</evidence>
<feature type="signal peptide" evidence="5">
    <location>
        <begin position="1"/>
        <end position="22"/>
    </location>
</feature>
<evidence type="ECO:0000256" key="1">
    <source>
        <dbReference type="ARBA" id="ARBA00020186"/>
    </source>
</evidence>
<accession>Q9GV38</accession>
<sequence>MKGAVLCFVATIVALQWTDVYGYGAGVRVVVANNRDFGYENNGIVKTAIVRVMDRFSDAYVRKHPSARRYLDYMRFLNRRKVYNTWNNWSNWCRNRIRELNRRPTARDFRSFGERLGNMCRFQMNFMYDVIVKERCKLNAHQRRFLNTPPRDMPIRVPGKFF</sequence>
<gene>
    <name evidence="7" type="primary">vcl</name>
</gene>
<evidence type="ECO:0000256" key="2">
    <source>
        <dbReference type="ARBA" id="ARBA00022729"/>
    </source>
</evidence>
<proteinExistence type="evidence at transcript level"/>
<dbReference type="InterPro" id="IPR001379">
    <property type="entry name" value="Egg_lysin"/>
</dbReference>
<dbReference type="SUPFAM" id="SSF47082">
    <property type="entry name" value="Fertilization protein"/>
    <property type="match status" value="1"/>
</dbReference>
<evidence type="ECO:0000256" key="4">
    <source>
        <dbReference type="ARBA" id="ARBA00029785"/>
    </source>
</evidence>
<dbReference type="GO" id="GO:0007338">
    <property type="term" value="P:single fertilization"/>
    <property type="evidence" value="ECO:0007669"/>
    <property type="project" value="UniProtKB-KW"/>
</dbReference>
<reference evidence="6" key="2">
    <citation type="journal article" date="2012" name="Evolution">
        <title>The tegula tango: a coevolutionary dance of interacting, positively selected sperm and egg proteins.</title>
        <authorList>
            <person name="Hellberg M.E."/>
            <person name="Dennis A.B."/>
            <person name="Arbour-Reily P."/>
            <person name="Aagaard J.E."/>
            <person name="Swanson W.J."/>
        </authorList>
    </citation>
    <scope>NUCLEOTIDE SEQUENCE</scope>
</reference>
<protein>
    <recommendedName>
        <fullName evidence="1">Egg-lysin</fullName>
    </recommendedName>
    <alternativeName>
        <fullName evidence="4">Sperm-lysin</fullName>
    </alternativeName>
</protein>
<evidence type="ECO:0000256" key="5">
    <source>
        <dbReference type="SAM" id="SignalP"/>
    </source>
</evidence>
<dbReference type="Pfam" id="PF01303">
    <property type="entry name" value="Egg_lysin"/>
    <property type="match status" value="1"/>
</dbReference>
<keyword evidence="2 5" id="KW-0732">Signal</keyword>
<organism evidence="7">
    <name type="scientific">Tegula xanthostigma</name>
    <dbReference type="NCBI Taxonomy" id="80362"/>
    <lineage>
        <taxon>Eukaryota</taxon>
        <taxon>Metazoa</taxon>
        <taxon>Spiralia</taxon>
        <taxon>Lophotrochozoa</taxon>
        <taxon>Mollusca</taxon>
        <taxon>Gastropoda</taxon>
        <taxon>Vetigastropoda</taxon>
        <taxon>Trochida</taxon>
        <taxon>Trochoidea</taxon>
        <taxon>Tegulidae</taxon>
        <taxon>Tegula</taxon>
    </lineage>
</organism>
<dbReference type="InterPro" id="IPR035916">
    <property type="entry name" value="Egg_lysin_sf"/>
</dbReference>
<keyword evidence="3" id="KW-0278">Fertilization</keyword>
<reference evidence="7" key="1">
    <citation type="submission" date="1999-12" db="EMBL/GenBank/DDBJ databases">
        <title>sperm protein solubilizing vitelline coat of Tegula.</title>
        <authorList>
            <person name="Haino-Fukushima K."/>
        </authorList>
    </citation>
    <scope>NUCLEOTIDE SEQUENCE</scope>
    <source>
        <tissue evidence="7">Testis</tissue>
    </source>
</reference>
<name>Q9GV38_9VEST</name>
<evidence type="ECO:0000313" key="7">
    <source>
        <dbReference type="EMBL" id="BAB15931.1"/>
    </source>
</evidence>
<dbReference type="EMBL" id="AB035554">
    <property type="protein sequence ID" value="BAB15931.1"/>
    <property type="molecule type" value="mRNA"/>
</dbReference>
<dbReference type="EMBL" id="JQ182414">
    <property type="protein sequence ID" value="AFJ54366.1"/>
    <property type="molecule type" value="mRNA"/>
</dbReference>